<organism evidence="1 2">
    <name type="scientific">Dactylosporangium sucinum</name>
    <dbReference type="NCBI Taxonomy" id="1424081"/>
    <lineage>
        <taxon>Bacteria</taxon>
        <taxon>Bacillati</taxon>
        <taxon>Actinomycetota</taxon>
        <taxon>Actinomycetes</taxon>
        <taxon>Micromonosporales</taxon>
        <taxon>Micromonosporaceae</taxon>
        <taxon>Dactylosporangium</taxon>
    </lineage>
</organism>
<reference evidence="1" key="1">
    <citation type="journal article" date="2014" name="Int. J. Syst. Evol. Microbiol.">
        <title>Complete genome sequence of Corynebacterium casei LMG S-19264T (=DSM 44701T), isolated from a smear-ripened cheese.</title>
        <authorList>
            <consortium name="US DOE Joint Genome Institute (JGI-PGF)"/>
            <person name="Walter F."/>
            <person name="Albersmeier A."/>
            <person name="Kalinowski J."/>
            <person name="Ruckert C."/>
        </authorList>
    </citation>
    <scope>NUCLEOTIDE SEQUENCE</scope>
    <source>
        <strain evidence="1">JCM 19831</strain>
    </source>
</reference>
<dbReference type="AlphaFoldDB" id="A0A917X1K3"/>
<keyword evidence="2" id="KW-1185">Reference proteome</keyword>
<gene>
    <name evidence="1" type="ORF">GCM10007977_063170</name>
</gene>
<dbReference type="EMBL" id="BMPI01000035">
    <property type="protein sequence ID" value="GGM52945.1"/>
    <property type="molecule type" value="Genomic_DNA"/>
</dbReference>
<name>A0A917X1K3_9ACTN</name>
<evidence type="ECO:0000313" key="1">
    <source>
        <dbReference type="EMBL" id="GGM52945.1"/>
    </source>
</evidence>
<comment type="caution">
    <text evidence="1">The sequence shown here is derived from an EMBL/GenBank/DDBJ whole genome shotgun (WGS) entry which is preliminary data.</text>
</comment>
<accession>A0A917X1K3</accession>
<dbReference type="Proteomes" id="UP000642070">
    <property type="component" value="Unassembled WGS sequence"/>
</dbReference>
<sequence length="73" mass="8147">MLHAGGWRVESCWLDLDGCGERAWNRATDRHGVVRWLTTAQLQEALHRDGLDVGDLVLEHPARPVGGRGDECE</sequence>
<proteinExistence type="predicted"/>
<protein>
    <submittedName>
        <fullName evidence="1">Uncharacterized protein</fullName>
    </submittedName>
</protein>
<evidence type="ECO:0000313" key="2">
    <source>
        <dbReference type="Proteomes" id="UP000642070"/>
    </source>
</evidence>
<reference evidence="1" key="2">
    <citation type="submission" date="2020-09" db="EMBL/GenBank/DDBJ databases">
        <authorList>
            <person name="Sun Q."/>
            <person name="Ohkuma M."/>
        </authorList>
    </citation>
    <scope>NUCLEOTIDE SEQUENCE</scope>
    <source>
        <strain evidence="1">JCM 19831</strain>
    </source>
</reference>